<dbReference type="EMBL" id="JAJNBZ010000004">
    <property type="protein sequence ID" value="MCE5169145.1"/>
    <property type="molecule type" value="Genomic_DNA"/>
</dbReference>
<accession>A0ABS8YAZ7</accession>
<name>A0ABS8YAZ7_9BACL</name>
<dbReference type="RefSeq" id="WP_233696227.1">
    <property type="nucleotide sequence ID" value="NZ_JAJNBZ010000004.1"/>
</dbReference>
<reference evidence="1 2" key="1">
    <citation type="submission" date="2021-11" db="EMBL/GenBank/DDBJ databases">
        <title>Draft genome sequence of Paenibacillus profundus YoMME, a new Gram-positive bacteria with exoelectrogenic properties.</title>
        <authorList>
            <person name="Hubenova Y."/>
            <person name="Hubenova E."/>
            <person name="Manasiev Y."/>
            <person name="Peykov S."/>
            <person name="Mitov M."/>
        </authorList>
    </citation>
    <scope>NUCLEOTIDE SEQUENCE [LARGE SCALE GENOMIC DNA]</scope>
    <source>
        <strain evidence="1 2">YoMME</strain>
    </source>
</reference>
<keyword evidence="2" id="KW-1185">Reference proteome</keyword>
<gene>
    <name evidence="1" type="ORF">LQV63_07470</name>
</gene>
<evidence type="ECO:0000313" key="2">
    <source>
        <dbReference type="Proteomes" id="UP001199916"/>
    </source>
</evidence>
<organism evidence="1 2">
    <name type="scientific">Paenibacillus profundus</name>
    <dbReference type="NCBI Taxonomy" id="1173085"/>
    <lineage>
        <taxon>Bacteria</taxon>
        <taxon>Bacillati</taxon>
        <taxon>Bacillota</taxon>
        <taxon>Bacilli</taxon>
        <taxon>Bacillales</taxon>
        <taxon>Paenibacillaceae</taxon>
        <taxon>Paenibacillus</taxon>
    </lineage>
</organism>
<protein>
    <submittedName>
        <fullName evidence="1">Uncharacterized protein</fullName>
    </submittedName>
</protein>
<dbReference type="Proteomes" id="UP001199916">
    <property type="component" value="Unassembled WGS sequence"/>
</dbReference>
<proteinExistence type="predicted"/>
<evidence type="ECO:0000313" key="1">
    <source>
        <dbReference type="EMBL" id="MCE5169145.1"/>
    </source>
</evidence>
<sequence>MGIGEKGTKFNAKHGEAASRAGIGPLWRFDADASVSGHTVDSPFGSAWNLTAAASERKPWAGAYPLEPGGDGFTVLAWVRAEPGSQAAVTADLVWDQAT</sequence>
<comment type="caution">
    <text evidence="1">The sequence shown here is derived from an EMBL/GenBank/DDBJ whole genome shotgun (WGS) entry which is preliminary data.</text>
</comment>